<gene>
    <name evidence="8" type="ORF">HK100_012765</name>
</gene>
<dbReference type="Pfam" id="PF10334">
    <property type="entry name" value="BRE4"/>
    <property type="match status" value="1"/>
</dbReference>
<evidence type="ECO:0000256" key="1">
    <source>
        <dbReference type="ARBA" id="ARBA00004141"/>
    </source>
</evidence>
<evidence type="ECO:0000313" key="8">
    <source>
        <dbReference type="EMBL" id="KAJ3138221.1"/>
    </source>
</evidence>
<sequence>MTDLMIPKVTKARTVGNFISPLCVLLVWLFVAAACFAFVQTVLWATAAGICILVCIQIYVLGVLRAVSRPRFYVTTYIGSQLAFSSAASLQYPPTDYKLDSAFDAPYLRDMIVSHLIGLFICLLVNVLVFPDFAETHLKDHLEAVIPKLSLLTSLIISKLSNPAEYIATDLVHSDALVQEIQRDFGAIDSEIAQASAEISYSRFSIKDYARIAGSFKSVAAVLFSLQTSLSNPALRHERLQNGEQQQPLIHISSEMKEGWHKLNWSCQKLFNSITTNLKNHHQSSSTHFHPDTPLPSTIATENTLPKSASTDDAITEVIKSGREALSAFEMHQPDMFMSIFNTRSDANVDGDAIEEGAAFREWEIFLHMSLCIHAAKELVSELTLLHDQTARFVSASRKLRVHINQYLPEHPFESVTQFCMKSKYTNATSVRQFMIKLKNNFISKKSIYGLKCSFALLCMLIIIDIYKHWYFSGAIGIFIVSFTPSLGQTYTVLPLTIGGISVGATIAYASVTIFGKTSFGHIGFGALIGIPFFYLQLFNPRASILGLLALLAFSNYICNSYANITTAGFDTPAVYLYRVVAILSCTLSFAVVLNLLVYPAFARHILRDKMSAIFFDFGTFYRQIASNMYPSESSVSLAVEDSDTKDRRNQIFSQIAALEPLLEHSSAEPRLEGVFPTRKYREVVQRMYRLLDRLECLRLSAGRKRFERDVDVVMNSFTMAEARAEMIQTLRLLLNVYSSVMKTKQKMLPSLPNATRVRHRLVGNFLQVVLRHSKNQNRAYVADALDGIMPVDKKRILEALNSEKWMKLLSYFSAIREVSQEVDEFASPMKEIFGEYPEVLSKEGSFPELIVS</sequence>
<reference evidence="8" key="1">
    <citation type="submission" date="2020-05" db="EMBL/GenBank/DDBJ databases">
        <title>Phylogenomic resolution of chytrid fungi.</title>
        <authorList>
            <person name="Stajich J.E."/>
            <person name="Amses K."/>
            <person name="Simmons R."/>
            <person name="Seto K."/>
            <person name="Myers J."/>
            <person name="Bonds A."/>
            <person name="Quandt C.A."/>
            <person name="Barry K."/>
            <person name="Liu P."/>
            <person name="Grigoriev I."/>
            <person name="Longcore J.E."/>
            <person name="James T.Y."/>
        </authorList>
    </citation>
    <scope>NUCLEOTIDE SEQUENCE</scope>
    <source>
        <strain evidence="8">JEL0513</strain>
    </source>
</reference>
<evidence type="ECO:0000259" key="6">
    <source>
        <dbReference type="Pfam" id="PF10334"/>
    </source>
</evidence>
<evidence type="ECO:0000259" key="7">
    <source>
        <dbReference type="Pfam" id="PF10337"/>
    </source>
</evidence>
<dbReference type="PANTHER" id="PTHR47804">
    <property type="entry name" value="60S RIBOSOMAL PROTEIN L19"/>
    <property type="match status" value="1"/>
</dbReference>
<evidence type="ECO:0000256" key="2">
    <source>
        <dbReference type="ARBA" id="ARBA00022692"/>
    </source>
</evidence>
<evidence type="ECO:0000256" key="3">
    <source>
        <dbReference type="ARBA" id="ARBA00022989"/>
    </source>
</evidence>
<proteinExistence type="predicted"/>
<keyword evidence="4 5" id="KW-0472">Membrane</keyword>
<accession>A0AAD5XHM8</accession>
<organism evidence="8 9">
    <name type="scientific">Physocladia obscura</name>
    <dbReference type="NCBI Taxonomy" id="109957"/>
    <lineage>
        <taxon>Eukaryota</taxon>
        <taxon>Fungi</taxon>
        <taxon>Fungi incertae sedis</taxon>
        <taxon>Chytridiomycota</taxon>
        <taxon>Chytridiomycota incertae sedis</taxon>
        <taxon>Chytridiomycetes</taxon>
        <taxon>Chytridiales</taxon>
        <taxon>Chytriomycetaceae</taxon>
        <taxon>Physocladia</taxon>
    </lineage>
</organism>
<feature type="transmembrane region" description="Helical" evidence="5">
    <location>
        <begin position="18"/>
        <end position="39"/>
    </location>
</feature>
<keyword evidence="3 5" id="KW-1133">Transmembrane helix</keyword>
<dbReference type="InterPro" id="IPR018820">
    <property type="entry name" value="BRE4-related_DUF2421"/>
</dbReference>
<dbReference type="Proteomes" id="UP001211907">
    <property type="component" value="Unassembled WGS sequence"/>
</dbReference>
<feature type="transmembrane region" description="Helical" evidence="5">
    <location>
        <begin position="470"/>
        <end position="487"/>
    </location>
</feature>
<feature type="transmembrane region" description="Helical" evidence="5">
    <location>
        <begin position="494"/>
        <end position="514"/>
    </location>
</feature>
<evidence type="ECO:0000313" key="9">
    <source>
        <dbReference type="Proteomes" id="UP001211907"/>
    </source>
</evidence>
<dbReference type="InterPro" id="IPR052430">
    <property type="entry name" value="IVT-Associated"/>
</dbReference>
<dbReference type="Pfam" id="PF10337">
    <property type="entry name" value="ArAE_2_N"/>
    <property type="match status" value="1"/>
</dbReference>
<feature type="domain" description="DUF2421" evidence="6">
    <location>
        <begin position="602"/>
        <end position="836"/>
    </location>
</feature>
<dbReference type="InterPro" id="IPR018823">
    <property type="entry name" value="ArAE_2_N"/>
</dbReference>
<feature type="transmembrane region" description="Helical" evidence="5">
    <location>
        <begin position="447"/>
        <end position="464"/>
    </location>
</feature>
<dbReference type="AlphaFoldDB" id="A0AAD5XHM8"/>
<comment type="subcellular location">
    <subcellularLocation>
        <location evidence="1">Membrane</location>
        <topology evidence="1">Multi-pass membrane protein</topology>
    </subcellularLocation>
</comment>
<feature type="domain" description="Putative ER transporter 6TM N-terminal" evidence="7">
    <location>
        <begin position="50"/>
        <end position="227"/>
    </location>
</feature>
<evidence type="ECO:0000256" key="4">
    <source>
        <dbReference type="ARBA" id="ARBA00023136"/>
    </source>
</evidence>
<name>A0AAD5XHM8_9FUNG</name>
<evidence type="ECO:0000256" key="5">
    <source>
        <dbReference type="SAM" id="Phobius"/>
    </source>
</evidence>
<keyword evidence="2 5" id="KW-0812">Transmembrane</keyword>
<protein>
    <submittedName>
        <fullName evidence="8">Uncharacterized protein</fullName>
    </submittedName>
</protein>
<dbReference type="GO" id="GO:0016020">
    <property type="term" value="C:membrane"/>
    <property type="evidence" value="ECO:0007669"/>
    <property type="project" value="UniProtKB-SubCell"/>
</dbReference>
<keyword evidence="9" id="KW-1185">Reference proteome</keyword>
<feature type="transmembrane region" description="Helical" evidence="5">
    <location>
        <begin position="112"/>
        <end position="130"/>
    </location>
</feature>
<feature type="transmembrane region" description="Helical" evidence="5">
    <location>
        <begin position="45"/>
        <end position="64"/>
    </location>
</feature>
<comment type="caution">
    <text evidence="8">The sequence shown here is derived from an EMBL/GenBank/DDBJ whole genome shotgun (WGS) entry which is preliminary data.</text>
</comment>
<feature type="transmembrane region" description="Helical" evidence="5">
    <location>
        <begin position="577"/>
        <end position="602"/>
    </location>
</feature>
<feature type="transmembrane region" description="Helical" evidence="5">
    <location>
        <begin position="71"/>
        <end position="92"/>
    </location>
</feature>
<dbReference type="PANTHER" id="PTHR47804:SF3">
    <property type="entry name" value="PROTEIN BRE4"/>
    <property type="match status" value="1"/>
</dbReference>
<feature type="transmembrane region" description="Helical" evidence="5">
    <location>
        <begin position="545"/>
        <end position="565"/>
    </location>
</feature>
<feature type="transmembrane region" description="Helical" evidence="5">
    <location>
        <begin position="520"/>
        <end position="538"/>
    </location>
</feature>
<dbReference type="EMBL" id="JADGJH010000096">
    <property type="protein sequence ID" value="KAJ3138221.1"/>
    <property type="molecule type" value="Genomic_DNA"/>
</dbReference>